<evidence type="ECO:0000256" key="5">
    <source>
        <dbReference type="ARBA" id="ARBA00022840"/>
    </source>
</evidence>
<organism evidence="9 10">
    <name type="scientific">Candidatus Legionella polyplacis</name>
    <dbReference type="NCBI Taxonomy" id="2005262"/>
    <lineage>
        <taxon>Bacteria</taxon>
        <taxon>Pseudomonadati</taxon>
        <taxon>Pseudomonadota</taxon>
        <taxon>Gammaproteobacteria</taxon>
        <taxon>Legionellales</taxon>
        <taxon>Legionellaceae</taxon>
        <taxon>Legionella</taxon>
    </lineage>
</organism>
<accession>A0ABZ2GY86</accession>
<evidence type="ECO:0000256" key="8">
    <source>
        <dbReference type="RuleBase" id="RU363036"/>
    </source>
</evidence>
<keyword evidence="5 8" id="KW-0067">ATP-binding</keyword>
<evidence type="ECO:0000313" key="9">
    <source>
        <dbReference type="EMBL" id="WWR12120.1"/>
    </source>
</evidence>
<dbReference type="PRINTS" id="PR01039">
    <property type="entry name" value="TRNASYNTHTRP"/>
</dbReference>
<name>A0ABZ2GY86_9GAMM</name>
<dbReference type="SUPFAM" id="SSF52374">
    <property type="entry name" value="Nucleotidylyl transferase"/>
    <property type="match status" value="1"/>
</dbReference>
<dbReference type="PANTHER" id="PTHR43766">
    <property type="entry name" value="TRYPTOPHAN--TRNA LIGASE, MITOCHONDRIAL"/>
    <property type="match status" value="1"/>
</dbReference>
<proteinExistence type="inferred from homology"/>
<dbReference type="CDD" id="cd00806">
    <property type="entry name" value="TrpRS_core"/>
    <property type="match status" value="1"/>
</dbReference>
<comment type="similarity">
    <text evidence="1 8">Belongs to the class-I aminoacyl-tRNA synthetase family.</text>
</comment>
<dbReference type="InterPro" id="IPR014729">
    <property type="entry name" value="Rossmann-like_a/b/a_fold"/>
</dbReference>
<dbReference type="EC" id="6.1.1.2" evidence="2"/>
<keyword evidence="10" id="KW-1185">Reference proteome</keyword>
<keyword evidence="4 8" id="KW-0547">Nucleotide-binding</keyword>
<evidence type="ECO:0000313" key="10">
    <source>
        <dbReference type="Proteomes" id="UP001360424"/>
    </source>
</evidence>
<keyword evidence="7 8" id="KW-0030">Aminoacyl-tRNA synthetase</keyword>
<dbReference type="Gene3D" id="3.40.50.620">
    <property type="entry name" value="HUPs"/>
    <property type="match status" value="1"/>
</dbReference>
<dbReference type="GO" id="GO:0004830">
    <property type="term" value="F:tryptophan-tRNA ligase activity"/>
    <property type="evidence" value="ECO:0007669"/>
    <property type="project" value="UniProtKB-EC"/>
</dbReference>
<keyword evidence="3 8" id="KW-0436">Ligase</keyword>
<reference evidence="9" key="1">
    <citation type="submission" date="2023-09" db="EMBL/GenBank/DDBJ databases">
        <title>Genomes of two closely related lineages of the louse Polyplax serrata with different host specificities.</title>
        <authorList>
            <person name="Martinu J."/>
            <person name="Tarabai H."/>
            <person name="Stefka J."/>
            <person name="Hypsa V."/>
        </authorList>
    </citation>
    <scope>NUCLEOTIDE SEQUENCE [LARGE SCALE GENOMIC DNA]</scope>
    <source>
        <strain evidence="9">HR10_N</strain>
    </source>
</reference>
<protein>
    <recommendedName>
        <fullName evidence="2">tryptophan--tRNA ligase</fullName>
        <ecNumber evidence="2">6.1.1.2</ecNumber>
    </recommendedName>
</protein>
<gene>
    <name evidence="9" type="ORF">RQL38_00560</name>
</gene>
<evidence type="ECO:0000256" key="1">
    <source>
        <dbReference type="ARBA" id="ARBA00005594"/>
    </source>
</evidence>
<evidence type="ECO:0000256" key="2">
    <source>
        <dbReference type="ARBA" id="ARBA00013161"/>
    </source>
</evidence>
<evidence type="ECO:0000256" key="7">
    <source>
        <dbReference type="ARBA" id="ARBA00023146"/>
    </source>
</evidence>
<dbReference type="Gene3D" id="1.10.240.10">
    <property type="entry name" value="Tyrosyl-Transfer RNA Synthetase"/>
    <property type="match status" value="1"/>
</dbReference>
<dbReference type="EMBL" id="CP135136">
    <property type="protein sequence ID" value="WWR12120.1"/>
    <property type="molecule type" value="Genomic_DNA"/>
</dbReference>
<dbReference type="Proteomes" id="UP001360424">
    <property type="component" value="Chromosome"/>
</dbReference>
<dbReference type="RefSeq" id="WP_338521754.1">
    <property type="nucleotide sequence ID" value="NZ_CP135136.1"/>
</dbReference>
<dbReference type="Pfam" id="PF00579">
    <property type="entry name" value="tRNA-synt_1b"/>
    <property type="match status" value="2"/>
</dbReference>
<evidence type="ECO:0000256" key="3">
    <source>
        <dbReference type="ARBA" id="ARBA00022598"/>
    </source>
</evidence>
<keyword evidence="6 8" id="KW-0648">Protein biosynthesis</keyword>
<dbReference type="InterPro" id="IPR050203">
    <property type="entry name" value="Trp-tRNA_synthetase"/>
</dbReference>
<dbReference type="InterPro" id="IPR002305">
    <property type="entry name" value="aa-tRNA-synth_Ic"/>
</dbReference>
<evidence type="ECO:0000256" key="4">
    <source>
        <dbReference type="ARBA" id="ARBA00022741"/>
    </source>
</evidence>
<dbReference type="PANTHER" id="PTHR43766:SF1">
    <property type="entry name" value="TRYPTOPHAN--TRNA LIGASE, MITOCHONDRIAL"/>
    <property type="match status" value="1"/>
</dbReference>
<dbReference type="InterPro" id="IPR002306">
    <property type="entry name" value="Trp-tRNA-ligase"/>
</dbReference>
<evidence type="ECO:0000256" key="6">
    <source>
        <dbReference type="ARBA" id="ARBA00022917"/>
    </source>
</evidence>
<sequence>MKKRVVSGIRASGDLHIGHYHGVIKHWIDLQSQYDCYFFIADLHGLTTCYKNPNSIKPFVWNMLVDLFACGINPNMCKIFIQSWISEHIELFLLLSMITSLNWVEHVPSHKNQKQRNFLKKDFMTYGFLGYPILQSSDILLYRADYVPIGEDQIAHIELTRKIVRKFNFLYKDNNLYIKHLIFKAIQNLKNNYSNYYIFLKKILQNNDGCKLINEIKLFLANYKKFPLRVKQNLLNNFDVYRKKILNEPKAIIRHGFSKVLGTDGKKMSKSFHNTISLRENLNDVKKKIFSMPTDPNRIKRYIPGNPGNCSVWQLHSIYSTDSLKEWIKSGCCSAKFGCVDCKKMIVDSIKKELFIIQEKIQFYQSKINLIKNIVIEHTEIAKKEARKTLDEIKIIMGLDY</sequence>